<evidence type="ECO:0000313" key="2">
    <source>
        <dbReference type="Proteomes" id="UP000295055"/>
    </source>
</evidence>
<proteinExistence type="predicted"/>
<sequence length="66" mass="7276">MHIIINDQPMEVEPPITVHQLLTQLGQSTSGSALAINQVIIPKSQWESHFLNEQDNILLFQAIAGG</sequence>
<dbReference type="Proteomes" id="UP000295055">
    <property type="component" value="Unassembled WGS sequence"/>
</dbReference>
<dbReference type="InterPro" id="IPR010035">
    <property type="entry name" value="Thi_S"/>
</dbReference>
<protein>
    <submittedName>
        <fullName evidence="1">Sulfur carrier protein ThiS</fullName>
    </submittedName>
</protein>
<dbReference type="NCBIfam" id="TIGR01683">
    <property type="entry name" value="thiS"/>
    <property type="match status" value="1"/>
</dbReference>
<dbReference type="OrthoDB" id="6388078at2"/>
<dbReference type="InterPro" id="IPR012675">
    <property type="entry name" value="Beta-grasp_dom_sf"/>
</dbReference>
<name>A0A4R3NJH8_9GAMM</name>
<dbReference type="Gene3D" id="3.10.20.30">
    <property type="match status" value="1"/>
</dbReference>
<reference evidence="1 2" key="1">
    <citation type="submission" date="2019-03" db="EMBL/GenBank/DDBJ databases">
        <title>Genomic analyses of the natural microbiome of Caenorhabditis elegans.</title>
        <authorList>
            <person name="Samuel B."/>
        </authorList>
    </citation>
    <scope>NUCLEOTIDE SEQUENCE [LARGE SCALE GENOMIC DNA]</scope>
    <source>
        <strain evidence="1 2">JUb102</strain>
    </source>
</reference>
<dbReference type="InterPro" id="IPR016155">
    <property type="entry name" value="Mopterin_synth/thiamin_S_b"/>
</dbReference>
<dbReference type="EMBL" id="SMAS01000013">
    <property type="protein sequence ID" value="TCT29218.1"/>
    <property type="molecule type" value="Genomic_DNA"/>
</dbReference>
<dbReference type="SUPFAM" id="SSF54285">
    <property type="entry name" value="MoaD/ThiS"/>
    <property type="match status" value="1"/>
</dbReference>
<dbReference type="InterPro" id="IPR003749">
    <property type="entry name" value="ThiS/MoaD-like"/>
</dbReference>
<accession>A0A4R3NJH8</accession>
<dbReference type="AlphaFoldDB" id="A0A4R3NJH8"/>
<dbReference type="CDD" id="cd00565">
    <property type="entry name" value="Ubl_ThiS"/>
    <property type="match status" value="1"/>
</dbReference>
<evidence type="ECO:0000313" key="1">
    <source>
        <dbReference type="EMBL" id="TCT29218.1"/>
    </source>
</evidence>
<dbReference type="Pfam" id="PF02597">
    <property type="entry name" value="ThiS"/>
    <property type="match status" value="1"/>
</dbReference>
<dbReference type="PANTHER" id="PTHR34472:SF1">
    <property type="entry name" value="SULFUR CARRIER PROTEIN THIS"/>
    <property type="match status" value="1"/>
</dbReference>
<dbReference type="PANTHER" id="PTHR34472">
    <property type="entry name" value="SULFUR CARRIER PROTEIN THIS"/>
    <property type="match status" value="1"/>
</dbReference>
<comment type="caution">
    <text evidence="1">The sequence shown here is derived from an EMBL/GenBank/DDBJ whole genome shotgun (WGS) entry which is preliminary data.</text>
</comment>
<dbReference type="RefSeq" id="WP_108479688.1">
    <property type="nucleotide sequence ID" value="NZ_JADSSX010000013.1"/>
</dbReference>
<gene>
    <name evidence="1" type="ORF">EC835_11319</name>
</gene>
<organism evidence="1 2">
    <name type="scientific">Providencia alcalifaciens</name>
    <dbReference type="NCBI Taxonomy" id="126385"/>
    <lineage>
        <taxon>Bacteria</taxon>
        <taxon>Pseudomonadati</taxon>
        <taxon>Pseudomonadota</taxon>
        <taxon>Gammaproteobacteria</taxon>
        <taxon>Enterobacterales</taxon>
        <taxon>Morganellaceae</taxon>
        <taxon>Providencia</taxon>
    </lineage>
</organism>